<dbReference type="Gene3D" id="3.40.50.1240">
    <property type="entry name" value="Phosphoglycerate mutase-like"/>
    <property type="match status" value="1"/>
</dbReference>
<proteinExistence type="predicted"/>
<evidence type="ECO:0000313" key="1">
    <source>
        <dbReference type="EMBL" id="OQK18398.1"/>
    </source>
</evidence>
<dbReference type="OrthoDB" id="9781415at2"/>
<organism evidence="1 2">
    <name type="scientific">Methyloprofundus sedimenti</name>
    <dbReference type="NCBI Taxonomy" id="1420851"/>
    <lineage>
        <taxon>Bacteria</taxon>
        <taxon>Pseudomonadati</taxon>
        <taxon>Pseudomonadota</taxon>
        <taxon>Gammaproteobacteria</taxon>
        <taxon>Methylococcales</taxon>
        <taxon>Methylococcaceae</taxon>
        <taxon>Methyloprofundus</taxon>
    </lineage>
</organism>
<dbReference type="RefSeq" id="WP_080523000.1">
    <property type="nucleotide sequence ID" value="NZ_LPUF01000001.1"/>
</dbReference>
<dbReference type="InterPro" id="IPR029033">
    <property type="entry name" value="His_PPase_superfam"/>
</dbReference>
<dbReference type="InterPro" id="IPR013078">
    <property type="entry name" value="His_Pase_superF_clade-1"/>
</dbReference>
<keyword evidence="2" id="KW-1185">Reference proteome</keyword>
<protein>
    <recommendedName>
        <fullName evidence="3">Phosphoglycerate mutase</fullName>
    </recommendedName>
</protein>
<evidence type="ECO:0008006" key="3">
    <source>
        <dbReference type="Google" id="ProtNLM"/>
    </source>
</evidence>
<dbReference type="AlphaFoldDB" id="A0A1V8MA55"/>
<gene>
    <name evidence="1" type="ORF">AU255_11445</name>
</gene>
<evidence type="ECO:0000313" key="2">
    <source>
        <dbReference type="Proteomes" id="UP000191980"/>
    </source>
</evidence>
<accession>A0A1V8MA55</accession>
<dbReference type="Proteomes" id="UP000191980">
    <property type="component" value="Unassembled WGS sequence"/>
</dbReference>
<reference evidence="1 2" key="1">
    <citation type="submission" date="2015-12" db="EMBL/GenBank/DDBJ databases">
        <authorList>
            <person name="Shamseldin A."/>
            <person name="Moawad H."/>
            <person name="Abd El-Rahim W.M."/>
            <person name="Sadowsky M.J."/>
        </authorList>
    </citation>
    <scope>NUCLEOTIDE SEQUENCE [LARGE SCALE GENOMIC DNA]</scope>
    <source>
        <strain evidence="1 2">WF1</strain>
    </source>
</reference>
<dbReference type="Pfam" id="PF00300">
    <property type="entry name" value="His_Phos_1"/>
    <property type="match status" value="1"/>
</dbReference>
<dbReference type="STRING" id="1420851.AU255_11445"/>
<sequence length="231" mass="25729">MARVIAALIRHGDYHQLADTPSAHQPFALTAKGLAQASDLAILINTFCTTRGCQINPVIATSKLLRAWQTAKQLTTALNNPGIQIHEYTDLAERCVGSVANLSVTQIRELIRLDPRLDDLPKDWKSNSHYCLPFQGAESLLDAGKRVATLLRAEMQPLKPHSQSDQLKIFVGHGAAFRHAAYHLGIINYEQIALLSMFHCQPVFIEYTGNGNWQHIGGEWKIRNAHSQFTD</sequence>
<comment type="caution">
    <text evidence="1">The sequence shown here is derived from an EMBL/GenBank/DDBJ whole genome shotgun (WGS) entry which is preliminary data.</text>
</comment>
<name>A0A1V8MA55_9GAMM</name>
<dbReference type="EMBL" id="LPUF01000001">
    <property type="protein sequence ID" value="OQK18398.1"/>
    <property type="molecule type" value="Genomic_DNA"/>
</dbReference>
<dbReference type="SUPFAM" id="SSF53254">
    <property type="entry name" value="Phosphoglycerate mutase-like"/>
    <property type="match status" value="1"/>
</dbReference>